<accession>A0A1W2GJF5</accession>
<dbReference type="EMBL" id="FWYF01000003">
    <property type="protein sequence ID" value="SMD36790.1"/>
    <property type="molecule type" value="Genomic_DNA"/>
</dbReference>
<dbReference type="STRING" id="692418.SAMN04488029_3071"/>
<dbReference type="SUPFAM" id="SSF54001">
    <property type="entry name" value="Cysteine proteinases"/>
    <property type="match status" value="1"/>
</dbReference>
<sequence>MKIILLCLLFLSNFIKAQSLEYQIEIDNHRAGSFKQSTEVDLDTHTFTSLQFQLLTLSDTLQYKSDVHFVESEAGFLKSISWTHIFQDTLSREVRFDNGTTTPLNLSDSMVVYGPEKIRTLSLRRLDTLGAQICYQTFSPELNQVVEVKRELIDFSVEKAQKLKLVKESIGSQFTLSKYDKNFYLVQTSYPSPFGAIKLTRTTQVRPSQFFEPDGFDQGRLLSNIRFPDPNQISLVKLKIAGLDSLARSGLTHGNQKINSQDSSSVILINSNEKQSWIQSDTLASSMPEILWQNSNTQTILDSLIQDSLNQTEKLKALKSYARAQSYPHLTYYQLVLALQIPARLVYGYTYNQWFWSPKLWVEVALDGVWVTQDLTSEIETNSALKIALYKSGIGAVLNSSYLKYMSQITHIQVQSFTLNGKKHAASSQALPYYFENPVYENEGLGIRFNVPDGFSISDDGTKFPSPVFLLLKNSYGEQIKFFQHTSDQNMTESRAKRLITEHLNDSEIEINKGKKLNLWYGFKDQKGIVMVPQGKSAITITIQHEDPEFTIFVLTRKNLHLKY</sequence>
<dbReference type="RefSeq" id="WP_084373711.1">
    <property type="nucleotide sequence ID" value="NZ_FWYF01000003.1"/>
</dbReference>
<evidence type="ECO:0000256" key="1">
    <source>
        <dbReference type="SAM" id="SignalP"/>
    </source>
</evidence>
<evidence type="ECO:0008006" key="4">
    <source>
        <dbReference type="Google" id="ProtNLM"/>
    </source>
</evidence>
<gene>
    <name evidence="2" type="ORF">SAMN04488029_3071</name>
</gene>
<proteinExistence type="predicted"/>
<dbReference type="Gene3D" id="3.10.620.30">
    <property type="match status" value="1"/>
</dbReference>
<name>A0A1W2GJF5_REIFA</name>
<dbReference type="Proteomes" id="UP000192472">
    <property type="component" value="Unassembled WGS sequence"/>
</dbReference>
<protein>
    <recommendedName>
        <fullName evidence="4">Transglutaminase-like superfamily protein</fullName>
    </recommendedName>
</protein>
<reference evidence="2 3" key="1">
    <citation type="submission" date="2017-04" db="EMBL/GenBank/DDBJ databases">
        <authorList>
            <person name="Afonso C.L."/>
            <person name="Miller P.J."/>
            <person name="Scott M.A."/>
            <person name="Spackman E."/>
            <person name="Goraichik I."/>
            <person name="Dimitrov K.M."/>
            <person name="Suarez D.L."/>
            <person name="Swayne D.E."/>
        </authorList>
    </citation>
    <scope>NUCLEOTIDE SEQUENCE [LARGE SCALE GENOMIC DNA]</scope>
    <source>
        <strain evidence="2 3">DSM 26133</strain>
    </source>
</reference>
<evidence type="ECO:0000313" key="3">
    <source>
        <dbReference type="Proteomes" id="UP000192472"/>
    </source>
</evidence>
<feature type="signal peptide" evidence="1">
    <location>
        <begin position="1"/>
        <end position="17"/>
    </location>
</feature>
<organism evidence="2 3">
    <name type="scientific">Reichenbachiella faecimaris</name>
    <dbReference type="NCBI Taxonomy" id="692418"/>
    <lineage>
        <taxon>Bacteria</taxon>
        <taxon>Pseudomonadati</taxon>
        <taxon>Bacteroidota</taxon>
        <taxon>Cytophagia</taxon>
        <taxon>Cytophagales</taxon>
        <taxon>Reichenbachiellaceae</taxon>
        <taxon>Reichenbachiella</taxon>
    </lineage>
</organism>
<keyword evidence="1" id="KW-0732">Signal</keyword>
<feature type="chain" id="PRO_5013184626" description="Transglutaminase-like superfamily protein" evidence="1">
    <location>
        <begin position="18"/>
        <end position="564"/>
    </location>
</feature>
<dbReference type="OrthoDB" id="9804872at2"/>
<dbReference type="AlphaFoldDB" id="A0A1W2GJF5"/>
<dbReference type="InterPro" id="IPR038765">
    <property type="entry name" value="Papain-like_cys_pep_sf"/>
</dbReference>
<keyword evidence="3" id="KW-1185">Reference proteome</keyword>
<evidence type="ECO:0000313" key="2">
    <source>
        <dbReference type="EMBL" id="SMD36790.1"/>
    </source>
</evidence>